<dbReference type="EMBL" id="JAAFZH010000019">
    <property type="protein sequence ID" value="NDU98639.1"/>
    <property type="molecule type" value="Genomic_DNA"/>
</dbReference>
<evidence type="ECO:0000259" key="24">
    <source>
        <dbReference type="Pfam" id="PF08245"/>
    </source>
</evidence>
<keyword evidence="9 22" id="KW-0436">Ligase</keyword>
<dbReference type="Pfam" id="PF08245">
    <property type="entry name" value="Mur_ligase_M"/>
    <property type="match status" value="1"/>
</dbReference>
<dbReference type="Gene3D" id="3.40.1190.10">
    <property type="entry name" value="Mur-like, catalytic domain"/>
    <property type="match status" value="1"/>
</dbReference>
<dbReference type="Gene3D" id="3.90.190.20">
    <property type="entry name" value="Mur ligase, C-terminal domain"/>
    <property type="match status" value="1"/>
</dbReference>
<keyword evidence="11 22" id="KW-0547">Nucleotide-binding</keyword>
<evidence type="ECO:0000256" key="10">
    <source>
        <dbReference type="ARBA" id="ARBA00022723"/>
    </source>
</evidence>
<evidence type="ECO:0000313" key="25">
    <source>
        <dbReference type="EMBL" id="NDU98639.1"/>
    </source>
</evidence>
<comment type="function">
    <text evidence="2">Functions in two distinct reactions of the de novo folate biosynthetic pathway. Catalyzes the addition of a glutamate residue to dihydropteroate (7,8-dihydropteroate or H2Pte) to form dihydrofolate (7,8-dihydrofolate monoglutamate or H2Pte-Glu). Also catalyzes successive additions of L-glutamate to tetrahydrofolate or 10-formyltetrahydrofolate or 5,10-methylenetetrahydrofolate, leading to folylpolyglutamate derivatives.</text>
</comment>
<evidence type="ECO:0000259" key="23">
    <source>
        <dbReference type="Pfam" id="PF02875"/>
    </source>
</evidence>
<evidence type="ECO:0000256" key="22">
    <source>
        <dbReference type="PIRNR" id="PIRNR001563"/>
    </source>
</evidence>
<evidence type="ECO:0000256" key="2">
    <source>
        <dbReference type="ARBA" id="ARBA00002714"/>
    </source>
</evidence>
<keyword evidence="14" id="KW-0289">Folate biosynthesis</keyword>
<evidence type="ECO:0000256" key="6">
    <source>
        <dbReference type="ARBA" id="ARBA00013023"/>
    </source>
</evidence>
<feature type="domain" description="Mur ligase central" evidence="24">
    <location>
        <begin position="51"/>
        <end position="273"/>
    </location>
</feature>
<dbReference type="SUPFAM" id="SSF53623">
    <property type="entry name" value="MurD-like peptide ligases, catalytic domain"/>
    <property type="match status" value="1"/>
</dbReference>
<dbReference type="Proteomes" id="UP000474175">
    <property type="component" value="Unassembled WGS sequence"/>
</dbReference>
<evidence type="ECO:0000256" key="13">
    <source>
        <dbReference type="ARBA" id="ARBA00022842"/>
    </source>
</evidence>
<dbReference type="GO" id="GO:0046872">
    <property type="term" value="F:metal ion binding"/>
    <property type="evidence" value="ECO:0007669"/>
    <property type="project" value="UniProtKB-KW"/>
</dbReference>
<dbReference type="NCBIfam" id="TIGR01499">
    <property type="entry name" value="folC"/>
    <property type="match status" value="1"/>
</dbReference>
<proteinExistence type="inferred from homology"/>
<name>A0A6L9LP02_9BACT</name>
<sequence length="431" mass="47564">MQYQEAIDYLYSRLPVFHRIGPKALKPGLDNTLKLCSALGNPQHKFPSIHVAGTNGKGSTSHMLAAIYQSAGYRVGLYTSPHLQSFTERIRINGQPIAEEDVADFVRKHQLLIESIEPSFFEVTVAMAFDYFARQSLDLAIIEVGLGGRLDSTNVITPLASVITNIGFDHTEILGDTLPQIAREKAGIIKESIPVIVGETNPETAPVFVEIARSVNAPIMFADERFLIQDRGVENGLRQIQIIKSGIEDVSEADILLDLLGDYQLRNLPGVLATVDVLQKKWPVSQEAIQSGLRTVVYLTGLKGRFQTLQFNPRVLVDTAHNQAGLAALFLSIKSLTFATLRIIVALVADKERTNVISLFPVNSVFYFCEFDSQRSLSSADLQMEFNTENRFGNTFSDVNQALSAALQDSIDDDLILITGSNFHIAELINL</sequence>
<evidence type="ECO:0000256" key="14">
    <source>
        <dbReference type="ARBA" id="ARBA00022909"/>
    </source>
</evidence>
<dbReference type="GO" id="GO:0005524">
    <property type="term" value="F:ATP binding"/>
    <property type="evidence" value="ECO:0007669"/>
    <property type="project" value="UniProtKB-KW"/>
</dbReference>
<dbReference type="FunFam" id="3.40.1190.10:FF:000011">
    <property type="entry name" value="Folylpolyglutamate synthase/dihydrofolate synthase"/>
    <property type="match status" value="1"/>
</dbReference>
<dbReference type="RefSeq" id="WP_163954774.1">
    <property type="nucleotide sequence ID" value="NZ_JAAFZH010000019.1"/>
</dbReference>
<evidence type="ECO:0000256" key="20">
    <source>
        <dbReference type="ARBA" id="ARBA00049035"/>
    </source>
</evidence>
<evidence type="ECO:0000256" key="16">
    <source>
        <dbReference type="ARBA" id="ARBA00030592"/>
    </source>
</evidence>
<evidence type="ECO:0000313" key="26">
    <source>
        <dbReference type="Proteomes" id="UP000474175"/>
    </source>
</evidence>
<dbReference type="SUPFAM" id="SSF53244">
    <property type="entry name" value="MurD-like peptide ligases, peptide-binding domain"/>
    <property type="match status" value="1"/>
</dbReference>
<comment type="pathway">
    <text evidence="3">Cofactor biosynthesis; tetrahydrofolate biosynthesis; 7,8-dihydrofolate from 2-amino-4-hydroxy-6-hydroxymethyl-7,8-dihydropteridine diphosphate and 4-aminobenzoate: step 2/2.</text>
</comment>
<keyword evidence="10" id="KW-0479">Metal-binding</keyword>
<evidence type="ECO:0000256" key="5">
    <source>
        <dbReference type="ARBA" id="ARBA00008276"/>
    </source>
</evidence>
<reference evidence="25 26" key="1">
    <citation type="submission" date="2020-02" db="EMBL/GenBank/DDBJ databases">
        <title>Draft genome sequence of two Spirosoma agri KCTC 52727 and Spirosoma terrae KCTC 52035.</title>
        <authorList>
            <person name="Rojas J."/>
            <person name="Ambika Manirajan B."/>
            <person name="Suarez C."/>
            <person name="Ratering S."/>
            <person name="Schnell S."/>
        </authorList>
    </citation>
    <scope>NUCLEOTIDE SEQUENCE [LARGE SCALE GENOMIC DNA]</scope>
    <source>
        <strain evidence="25 26">KCTC 52035</strain>
    </source>
</reference>
<comment type="caution">
    <text evidence="25">The sequence shown here is derived from an EMBL/GenBank/DDBJ whole genome shotgun (WGS) entry which is preliminary data.</text>
</comment>
<evidence type="ECO:0000256" key="3">
    <source>
        <dbReference type="ARBA" id="ARBA00004799"/>
    </source>
</evidence>
<evidence type="ECO:0000256" key="4">
    <source>
        <dbReference type="ARBA" id="ARBA00005150"/>
    </source>
</evidence>
<evidence type="ECO:0000256" key="21">
    <source>
        <dbReference type="ARBA" id="ARBA00049161"/>
    </source>
</evidence>
<feature type="domain" description="Mur ligase C-terminal" evidence="23">
    <location>
        <begin position="304"/>
        <end position="421"/>
    </location>
</feature>
<dbReference type="EC" id="6.3.2.12" evidence="6"/>
<evidence type="ECO:0000256" key="15">
    <source>
        <dbReference type="ARBA" id="ARBA00030048"/>
    </source>
</evidence>
<dbReference type="PANTHER" id="PTHR11136">
    <property type="entry name" value="FOLYLPOLYGLUTAMATE SYNTHASE-RELATED"/>
    <property type="match status" value="1"/>
</dbReference>
<dbReference type="InterPro" id="IPR036565">
    <property type="entry name" value="Mur-like_cat_sf"/>
</dbReference>
<accession>A0A6L9LP02</accession>
<comment type="catalytic activity">
    <reaction evidence="19">
        <text>10-formyltetrahydrofolyl-(gamma-L-Glu)(n) + L-glutamate + ATP = 10-formyltetrahydrofolyl-(gamma-L-Glu)(n+1) + ADP + phosphate + H(+)</text>
        <dbReference type="Rhea" id="RHEA:51904"/>
        <dbReference type="Rhea" id="RHEA-COMP:13088"/>
        <dbReference type="Rhea" id="RHEA-COMP:14300"/>
        <dbReference type="ChEBI" id="CHEBI:15378"/>
        <dbReference type="ChEBI" id="CHEBI:29985"/>
        <dbReference type="ChEBI" id="CHEBI:30616"/>
        <dbReference type="ChEBI" id="CHEBI:43474"/>
        <dbReference type="ChEBI" id="CHEBI:134413"/>
        <dbReference type="ChEBI" id="CHEBI:456216"/>
        <dbReference type="EC" id="6.3.2.17"/>
    </reaction>
</comment>
<evidence type="ECO:0000256" key="1">
    <source>
        <dbReference type="ARBA" id="ARBA00001946"/>
    </source>
</evidence>
<dbReference type="InterPro" id="IPR001645">
    <property type="entry name" value="Folylpolyglutamate_synth"/>
</dbReference>
<keyword evidence="12 22" id="KW-0067">ATP-binding</keyword>
<evidence type="ECO:0000256" key="9">
    <source>
        <dbReference type="ARBA" id="ARBA00022598"/>
    </source>
</evidence>
<dbReference type="InterPro" id="IPR013221">
    <property type="entry name" value="Mur_ligase_cen"/>
</dbReference>
<keyword evidence="13" id="KW-0460">Magnesium</keyword>
<evidence type="ECO:0000256" key="12">
    <source>
        <dbReference type="ARBA" id="ARBA00022840"/>
    </source>
</evidence>
<dbReference type="InterPro" id="IPR018109">
    <property type="entry name" value="Folylpolyglutamate_synth_CS"/>
</dbReference>
<comment type="catalytic activity">
    <reaction evidence="21">
        <text>7,8-dihydropteroate + L-glutamate + ATP = 7,8-dihydrofolate + ADP + phosphate + H(+)</text>
        <dbReference type="Rhea" id="RHEA:23584"/>
        <dbReference type="ChEBI" id="CHEBI:15378"/>
        <dbReference type="ChEBI" id="CHEBI:17839"/>
        <dbReference type="ChEBI" id="CHEBI:29985"/>
        <dbReference type="ChEBI" id="CHEBI:30616"/>
        <dbReference type="ChEBI" id="CHEBI:43474"/>
        <dbReference type="ChEBI" id="CHEBI:57451"/>
        <dbReference type="ChEBI" id="CHEBI:456216"/>
        <dbReference type="EC" id="6.3.2.12"/>
    </reaction>
</comment>
<dbReference type="PIRSF" id="PIRSF001563">
    <property type="entry name" value="Folylpolyglu_synth"/>
    <property type="match status" value="1"/>
</dbReference>
<dbReference type="InterPro" id="IPR036615">
    <property type="entry name" value="Mur_ligase_C_dom_sf"/>
</dbReference>
<gene>
    <name evidence="25" type="ORF">GK108_27385</name>
</gene>
<dbReference type="GO" id="GO:0046656">
    <property type="term" value="P:folic acid biosynthetic process"/>
    <property type="evidence" value="ECO:0007669"/>
    <property type="project" value="UniProtKB-KW"/>
</dbReference>
<comment type="catalytic activity">
    <reaction evidence="18">
        <text>(6S)-5,6,7,8-tetrahydrofolyl-(gamma-L-Glu)(n) + L-glutamate + ATP = (6S)-5,6,7,8-tetrahydrofolyl-(gamma-L-Glu)(n+1) + ADP + phosphate + H(+)</text>
        <dbReference type="Rhea" id="RHEA:10580"/>
        <dbReference type="Rhea" id="RHEA-COMP:14738"/>
        <dbReference type="Rhea" id="RHEA-COMP:14740"/>
        <dbReference type="ChEBI" id="CHEBI:15378"/>
        <dbReference type="ChEBI" id="CHEBI:29985"/>
        <dbReference type="ChEBI" id="CHEBI:30616"/>
        <dbReference type="ChEBI" id="CHEBI:43474"/>
        <dbReference type="ChEBI" id="CHEBI:141005"/>
        <dbReference type="ChEBI" id="CHEBI:456216"/>
        <dbReference type="EC" id="6.3.2.17"/>
    </reaction>
</comment>
<evidence type="ECO:0000256" key="18">
    <source>
        <dbReference type="ARBA" id="ARBA00047493"/>
    </source>
</evidence>
<dbReference type="PROSITE" id="PS01012">
    <property type="entry name" value="FOLYLPOLYGLU_SYNT_2"/>
    <property type="match status" value="1"/>
</dbReference>
<organism evidence="25 26">
    <name type="scientific">Spirosoma terrae</name>
    <dbReference type="NCBI Taxonomy" id="1968276"/>
    <lineage>
        <taxon>Bacteria</taxon>
        <taxon>Pseudomonadati</taxon>
        <taxon>Bacteroidota</taxon>
        <taxon>Cytophagia</taxon>
        <taxon>Cytophagales</taxon>
        <taxon>Cytophagaceae</taxon>
        <taxon>Spirosoma</taxon>
    </lineage>
</organism>
<evidence type="ECO:0000256" key="17">
    <source>
        <dbReference type="ARBA" id="ARBA00032510"/>
    </source>
</evidence>
<dbReference type="GO" id="GO:0004326">
    <property type="term" value="F:tetrahydrofolylpolyglutamate synthase activity"/>
    <property type="evidence" value="ECO:0007669"/>
    <property type="project" value="UniProtKB-EC"/>
</dbReference>
<dbReference type="PANTHER" id="PTHR11136:SF0">
    <property type="entry name" value="DIHYDROFOLATE SYNTHETASE-RELATED"/>
    <property type="match status" value="1"/>
</dbReference>
<evidence type="ECO:0000256" key="19">
    <source>
        <dbReference type="ARBA" id="ARBA00047808"/>
    </source>
</evidence>
<evidence type="ECO:0000256" key="8">
    <source>
        <dbReference type="ARBA" id="ARBA00019357"/>
    </source>
</evidence>
<keyword evidence="26" id="KW-1185">Reference proteome</keyword>
<comment type="similarity">
    <text evidence="5 22">Belongs to the folylpolyglutamate synthase family.</text>
</comment>
<dbReference type="GO" id="GO:0008841">
    <property type="term" value="F:dihydrofolate synthase activity"/>
    <property type="evidence" value="ECO:0007669"/>
    <property type="project" value="UniProtKB-EC"/>
</dbReference>
<comment type="pathway">
    <text evidence="4">Cofactor biosynthesis; tetrahydrofolylpolyglutamate biosynthesis.</text>
</comment>
<dbReference type="EC" id="6.3.2.17" evidence="7"/>
<evidence type="ECO:0000256" key="7">
    <source>
        <dbReference type="ARBA" id="ARBA00013025"/>
    </source>
</evidence>
<comment type="cofactor">
    <cofactor evidence="1">
        <name>Mg(2+)</name>
        <dbReference type="ChEBI" id="CHEBI:18420"/>
    </cofactor>
</comment>
<dbReference type="InterPro" id="IPR004101">
    <property type="entry name" value="Mur_ligase_C"/>
</dbReference>
<dbReference type="AlphaFoldDB" id="A0A6L9LP02"/>
<comment type="catalytic activity">
    <reaction evidence="20">
        <text>(6R)-5,10-methylenetetrahydrofolyl-(gamma-L-Glu)(n) + L-glutamate + ATP = (6R)-5,10-methylenetetrahydrofolyl-(gamma-L-Glu)(n+1) + ADP + phosphate + H(+)</text>
        <dbReference type="Rhea" id="RHEA:51912"/>
        <dbReference type="Rhea" id="RHEA-COMP:13257"/>
        <dbReference type="Rhea" id="RHEA-COMP:13258"/>
        <dbReference type="ChEBI" id="CHEBI:15378"/>
        <dbReference type="ChEBI" id="CHEBI:29985"/>
        <dbReference type="ChEBI" id="CHEBI:30616"/>
        <dbReference type="ChEBI" id="CHEBI:43474"/>
        <dbReference type="ChEBI" id="CHEBI:136572"/>
        <dbReference type="ChEBI" id="CHEBI:456216"/>
        <dbReference type="EC" id="6.3.2.17"/>
    </reaction>
</comment>
<dbReference type="Pfam" id="PF02875">
    <property type="entry name" value="Mur_ligase_C"/>
    <property type="match status" value="1"/>
</dbReference>
<dbReference type="GO" id="GO:0005737">
    <property type="term" value="C:cytoplasm"/>
    <property type="evidence" value="ECO:0007669"/>
    <property type="project" value="TreeGrafter"/>
</dbReference>
<evidence type="ECO:0000256" key="11">
    <source>
        <dbReference type="ARBA" id="ARBA00022741"/>
    </source>
</evidence>
<protein>
    <recommendedName>
        <fullName evidence="8">Dihydrofolate synthase/folylpolyglutamate synthase</fullName>
        <ecNumber evidence="6">6.3.2.12</ecNumber>
        <ecNumber evidence="7">6.3.2.17</ecNumber>
    </recommendedName>
    <alternativeName>
        <fullName evidence="17">Folylpoly-gamma-glutamate synthetase-dihydrofolate synthetase</fullName>
    </alternativeName>
    <alternativeName>
        <fullName evidence="15">Folylpolyglutamate synthetase</fullName>
    </alternativeName>
    <alternativeName>
        <fullName evidence="16">Tetrahydrofolylpolyglutamate synthase</fullName>
    </alternativeName>
</protein>